<feature type="domain" description="MurL C-terminal" evidence="2">
    <location>
        <begin position="371"/>
        <end position="477"/>
    </location>
</feature>
<comment type="catalytic activity">
    <reaction evidence="1">
        <text>UDP-N-acetyl-alpha-D-muramoyl-L-alanyl-L-glutamate + ATP + H2O = UDP-N-acetyl-alpha-D-muramoyl-L-alanyl-D-glutamate + AMP + diphosphate + H(+)</text>
        <dbReference type="Rhea" id="RHEA:58812"/>
        <dbReference type="ChEBI" id="CHEBI:15377"/>
        <dbReference type="ChEBI" id="CHEBI:15378"/>
        <dbReference type="ChEBI" id="CHEBI:30616"/>
        <dbReference type="ChEBI" id="CHEBI:33019"/>
        <dbReference type="ChEBI" id="CHEBI:83900"/>
        <dbReference type="ChEBI" id="CHEBI:142725"/>
        <dbReference type="ChEBI" id="CHEBI:456215"/>
        <dbReference type="EC" id="5.1.1.23"/>
    </reaction>
</comment>
<dbReference type="InterPro" id="IPR043689">
    <property type="entry name" value="MurL"/>
</dbReference>
<sequence>MIFHPSMREDVTVDAGDGRPARRMLVAFAGRPVVIRRHGRVLSRGGESQQAPRLEVMSQAAPTRVFEPARYATFRVTGWTFDEPSATASLSYALDDELRFTERIELPAGAPPLEPARRAALHAVLDLLHQVAGVSYYKAAAPEHVTVETGPLSERRARLLTDVYVQGLGEYAYRNGLDLASRLRFAAGPGAADPSPTPLAPTGRSLVPIGGGKDSVVALETMRAAGADVTLFSVGDPTAIGATSAISGLERLVARRVIDPLLIRLNAEGALNGHVPVTAVVSLIALATAVLHGLDEVVLANERSASQGNLEHAGIEVNHQWSKGVAFERGLRDVLAHEVSPDLGYFSVLRCASELAIARAFARLPAYHHAFTSCNATFRLDERRRAATWCRDCPKCRFVTLALAPFLAPADVASIFGADLLDDPAQTPGFLALCGFEDHKPFECVGEREESVAAFRLLAGDPRWADHAVVRAARERLLPAVPDDFGDPATVLALSGDHEIPGRLMAAVHARLGA</sequence>
<reference evidence="4" key="1">
    <citation type="journal article" date="2022" name="Int. J. Syst. Evol. Microbiol.">
        <title>Pseudomonas aegrilactucae sp. nov. and Pseudomonas morbosilactucae sp. nov., pathogens causing bacterial rot of lettuce in Japan.</title>
        <authorList>
            <person name="Sawada H."/>
            <person name="Fujikawa T."/>
            <person name="Satou M."/>
        </authorList>
    </citation>
    <scope>NUCLEOTIDE SEQUENCE</scope>
    <source>
        <strain evidence="4">0166_1</strain>
    </source>
</reference>
<feature type="domain" description="MurL N-terminal" evidence="3">
    <location>
        <begin position="66"/>
        <end position="348"/>
    </location>
</feature>
<evidence type="ECO:0000256" key="1">
    <source>
        <dbReference type="HAMAP-Rule" id="MF_02209"/>
    </source>
</evidence>
<accession>A0A9E7C0P2</accession>
<protein>
    <recommendedName>
        <fullName evidence="1">UDP-N-acetyl-alpha-D-muramoyl-L-alanyl-L-glutamate epimerase</fullName>
        <ecNumber evidence="1">5.1.1.23</ecNumber>
    </recommendedName>
    <alternativeName>
        <fullName evidence="1">UDP-MurNAc-L-Ala-L-Glu epimerase</fullName>
    </alternativeName>
</protein>
<evidence type="ECO:0000313" key="4">
    <source>
        <dbReference type="EMBL" id="UGS35593.1"/>
    </source>
</evidence>
<dbReference type="HAMAP" id="MF_02209">
    <property type="entry name" value="MurL"/>
    <property type="match status" value="1"/>
</dbReference>
<keyword evidence="1" id="KW-0961">Cell wall biogenesis/degradation</keyword>
<dbReference type="EC" id="5.1.1.23" evidence="1"/>
<dbReference type="InterPro" id="IPR058741">
    <property type="entry name" value="MurL_C"/>
</dbReference>
<dbReference type="Proteomes" id="UP001162834">
    <property type="component" value="Chromosome"/>
</dbReference>
<dbReference type="KEGG" id="sbae:DSM104329_01986"/>
<name>A0A9E7C0P2_9ACTN</name>
<keyword evidence="1" id="KW-0131">Cell cycle</keyword>
<keyword evidence="1" id="KW-0573">Peptidoglycan synthesis</keyword>
<dbReference type="Pfam" id="PF26299">
    <property type="entry name" value="MurL_N"/>
    <property type="match status" value="1"/>
</dbReference>
<comment type="function">
    <text evidence="1">Cell wall formation. Catalyzes epimerization of the terminal L-glutamate in UDP-N-acetyl-alpha-D-muramoyl-L-alanyl-L-glutamate.</text>
</comment>
<evidence type="ECO:0000259" key="3">
    <source>
        <dbReference type="Pfam" id="PF26299"/>
    </source>
</evidence>
<dbReference type="Pfam" id="PF26298">
    <property type="entry name" value="MurL_epimerase_C"/>
    <property type="match status" value="1"/>
</dbReference>
<keyword evidence="1" id="KW-0133">Cell shape</keyword>
<dbReference type="GO" id="GO:0016855">
    <property type="term" value="F:racemase and epimerase activity, acting on amino acids and derivatives"/>
    <property type="evidence" value="ECO:0007669"/>
    <property type="project" value="UniProtKB-UniRule"/>
</dbReference>
<dbReference type="AlphaFoldDB" id="A0A9E7C0P2"/>
<comment type="similarity">
    <text evidence="1">Belongs to the MurL family.</text>
</comment>
<dbReference type="GO" id="GO:0005737">
    <property type="term" value="C:cytoplasm"/>
    <property type="evidence" value="ECO:0007669"/>
    <property type="project" value="UniProtKB-UniRule"/>
</dbReference>
<evidence type="ECO:0000259" key="2">
    <source>
        <dbReference type="Pfam" id="PF26298"/>
    </source>
</evidence>
<keyword evidence="1" id="KW-0132">Cell division</keyword>
<dbReference type="GO" id="GO:0071555">
    <property type="term" value="P:cell wall organization"/>
    <property type="evidence" value="ECO:0007669"/>
    <property type="project" value="UniProtKB-KW"/>
</dbReference>
<proteinExistence type="inferred from homology"/>
<dbReference type="InterPro" id="IPR058740">
    <property type="entry name" value="MurL_N"/>
</dbReference>
<comment type="pathway">
    <text evidence="1">Cell wall biogenesis; peptidoglycan biosynthesis.</text>
</comment>
<dbReference type="GO" id="GO:0009252">
    <property type="term" value="P:peptidoglycan biosynthetic process"/>
    <property type="evidence" value="ECO:0007669"/>
    <property type="project" value="UniProtKB-UniRule"/>
</dbReference>
<dbReference type="GO" id="GO:0008360">
    <property type="term" value="P:regulation of cell shape"/>
    <property type="evidence" value="ECO:0007669"/>
    <property type="project" value="UniProtKB-KW"/>
</dbReference>
<keyword evidence="1 4" id="KW-0413">Isomerase</keyword>
<dbReference type="EMBL" id="CP087164">
    <property type="protein sequence ID" value="UGS35593.1"/>
    <property type="molecule type" value="Genomic_DNA"/>
</dbReference>
<organism evidence="4 5">
    <name type="scientific">Capillimicrobium parvum</name>
    <dbReference type="NCBI Taxonomy" id="2884022"/>
    <lineage>
        <taxon>Bacteria</taxon>
        <taxon>Bacillati</taxon>
        <taxon>Actinomycetota</taxon>
        <taxon>Thermoleophilia</taxon>
        <taxon>Solirubrobacterales</taxon>
        <taxon>Capillimicrobiaceae</taxon>
        <taxon>Capillimicrobium</taxon>
    </lineage>
</organism>
<dbReference type="GO" id="GO:0051301">
    <property type="term" value="P:cell division"/>
    <property type="evidence" value="ECO:0007669"/>
    <property type="project" value="UniProtKB-KW"/>
</dbReference>
<keyword evidence="5" id="KW-1185">Reference proteome</keyword>
<gene>
    <name evidence="1 4" type="primary">murL</name>
    <name evidence="4" type="ORF">DSM104329_01986</name>
</gene>
<evidence type="ECO:0000313" key="5">
    <source>
        <dbReference type="Proteomes" id="UP001162834"/>
    </source>
</evidence>